<reference evidence="2" key="1">
    <citation type="submission" date="2020-11" db="EMBL/GenBank/DDBJ databases">
        <authorList>
            <consortium name="DOE Joint Genome Institute"/>
            <person name="Ahrendt S."/>
            <person name="Riley R."/>
            <person name="Andreopoulos W."/>
            <person name="Labutti K."/>
            <person name="Pangilinan J."/>
            <person name="Ruiz-Duenas F.J."/>
            <person name="Barrasa J.M."/>
            <person name="Sanchez-Garcia M."/>
            <person name="Camarero S."/>
            <person name="Miyauchi S."/>
            <person name="Serrano A."/>
            <person name="Linde D."/>
            <person name="Babiker R."/>
            <person name="Drula E."/>
            <person name="Ayuso-Fernandez I."/>
            <person name="Pacheco R."/>
            <person name="Padilla G."/>
            <person name="Ferreira P."/>
            <person name="Barriuso J."/>
            <person name="Kellner H."/>
            <person name="Castanera R."/>
            <person name="Alfaro M."/>
            <person name="Ramirez L."/>
            <person name="Pisabarro A.G."/>
            <person name="Kuo A."/>
            <person name="Tritt A."/>
            <person name="Lipzen A."/>
            <person name="He G."/>
            <person name="Yan M."/>
            <person name="Ng V."/>
            <person name="Cullen D."/>
            <person name="Martin F."/>
            <person name="Rosso M.-N."/>
            <person name="Henrissat B."/>
            <person name="Hibbett D."/>
            <person name="Martinez A.T."/>
            <person name="Grigoriev I.V."/>
        </authorList>
    </citation>
    <scope>NUCLEOTIDE SEQUENCE</scope>
    <source>
        <strain evidence="2">CBS 247.69</strain>
    </source>
</reference>
<dbReference type="EMBL" id="MU150472">
    <property type="protein sequence ID" value="KAF9456037.1"/>
    <property type="molecule type" value="Genomic_DNA"/>
</dbReference>
<dbReference type="AlphaFoldDB" id="A0A9P6C8J6"/>
<evidence type="ECO:0000313" key="3">
    <source>
        <dbReference type="Proteomes" id="UP000807353"/>
    </source>
</evidence>
<feature type="compositionally biased region" description="Polar residues" evidence="1">
    <location>
        <begin position="194"/>
        <end position="208"/>
    </location>
</feature>
<protein>
    <submittedName>
        <fullName evidence="2">Uncharacterized protein</fullName>
    </submittedName>
</protein>
<name>A0A9P6C8J6_9AGAR</name>
<feature type="compositionally biased region" description="Acidic residues" evidence="1">
    <location>
        <begin position="213"/>
        <end position="225"/>
    </location>
</feature>
<feature type="region of interest" description="Disordered" evidence="1">
    <location>
        <begin position="138"/>
        <end position="225"/>
    </location>
</feature>
<accession>A0A9P6C8J6</accession>
<evidence type="ECO:0000256" key="1">
    <source>
        <dbReference type="SAM" id="MobiDB-lite"/>
    </source>
</evidence>
<feature type="non-terminal residue" evidence="2">
    <location>
        <position position="225"/>
    </location>
</feature>
<organism evidence="2 3">
    <name type="scientific">Collybia nuda</name>
    <dbReference type="NCBI Taxonomy" id="64659"/>
    <lineage>
        <taxon>Eukaryota</taxon>
        <taxon>Fungi</taxon>
        <taxon>Dikarya</taxon>
        <taxon>Basidiomycota</taxon>
        <taxon>Agaricomycotina</taxon>
        <taxon>Agaricomycetes</taxon>
        <taxon>Agaricomycetidae</taxon>
        <taxon>Agaricales</taxon>
        <taxon>Tricholomatineae</taxon>
        <taxon>Clitocybaceae</taxon>
        <taxon>Collybia</taxon>
    </lineage>
</organism>
<dbReference type="OrthoDB" id="2970403at2759"/>
<evidence type="ECO:0000313" key="2">
    <source>
        <dbReference type="EMBL" id="KAF9456037.1"/>
    </source>
</evidence>
<feature type="compositionally biased region" description="Low complexity" evidence="1">
    <location>
        <begin position="143"/>
        <end position="158"/>
    </location>
</feature>
<gene>
    <name evidence="2" type="ORF">BDZ94DRAFT_1315566</name>
</gene>
<sequence length="225" mass="24504">MPIAENRPNPANGPPHHFLISGLSQQAHDHLVNTRVIATKMTIILTLPFTQPLPEYIGTLKNFSLGESDHDKKIVAEAVQAALATNPGITVFVNGHLSQINHGTMLTTQTLIQIETLRVRTSKTANKKILEQAECVAQTTEESTNNSTAQAASPATTPLDYAPSWTSRKTHSTPRSLEGKGLFPDEGWLGPAQRQKTPVYTTNTPYTQKATEAAEEDKTEVDADI</sequence>
<comment type="caution">
    <text evidence="2">The sequence shown here is derived from an EMBL/GenBank/DDBJ whole genome shotgun (WGS) entry which is preliminary data.</text>
</comment>
<keyword evidence="3" id="KW-1185">Reference proteome</keyword>
<proteinExistence type="predicted"/>
<dbReference type="Proteomes" id="UP000807353">
    <property type="component" value="Unassembled WGS sequence"/>
</dbReference>